<name>A0A8S0VYK3_9FIRM</name>
<dbReference type="Proteomes" id="UP001071230">
    <property type="component" value="Unassembled WGS sequence"/>
</dbReference>
<evidence type="ECO:0000313" key="4">
    <source>
        <dbReference type="Proteomes" id="UP001071230"/>
    </source>
</evidence>
<organism evidence="2">
    <name type="scientific">Acididesulfobacillus acetoxydans</name>
    <dbReference type="NCBI Taxonomy" id="1561005"/>
    <lineage>
        <taxon>Bacteria</taxon>
        <taxon>Bacillati</taxon>
        <taxon>Bacillota</taxon>
        <taxon>Clostridia</taxon>
        <taxon>Eubacteriales</taxon>
        <taxon>Peptococcaceae</taxon>
        <taxon>Acididesulfobacillus</taxon>
    </lineage>
</organism>
<dbReference type="Pfam" id="PF08665">
    <property type="entry name" value="PglZ"/>
    <property type="match status" value="1"/>
</dbReference>
<dbReference type="InterPro" id="IPR017850">
    <property type="entry name" value="Alkaline_phosphatase_core_sf"/>
</dbReference>
<dbReference type="EMBL" id="LR746496">
    <property type="protein sequence ID" value="CAA7603113.1"/>
    <property type="molecule type" value="Genomic_DNA"/>
</dbReference>
<accession>A0A8S0VYK3</accession>
<evidence type="ECO:0000259" key="1">
    <source>
        <dbReference type="Pfam" id="PF25263"/>
    </source>
</evidence>
<feature type="domain" description="DUF7863" evidence="1">
    <location>
        <begin position="235"/>
        <end position="399"/>
    </location>
</feature>
<dbReference type="NCBIfam" id="NF033445">
    <property type="entry name" value="BREX_PglZ_4"/>
    <property type="match status" value="1"/>
</dbReference>
<dbReference type="Pfam" id="PF25263">
    <property type="entry name" value="DUF7863"/>
    <property type="match status" value="1"/>
</dbReference>
<reference evidence="2" key="2">
    <citation type="submission" date="2020-01" db="EMBL/GenBank/DDBJ databases">
        <authorList>
            <person name="Hornung B."/>
        </authorList>
    </citation>
    <scope>NUCLEOTIDE SEQUENCE</scope>
    <source>
        <strain evidence="2">PacBioINE</strain>
    </source>
</reference>
<sequence length="794" mass="90026">MIVFLNCINSLSIEREEIQKKVEEEHNITSRYPIRLIFCNSLAQYNALVLWLRTSCELTLNLAEFCGDDDKHPKFSKLMKRIKGEADKHILLLSIGEYLRLAIIRETTDPQYAQFRDFWCEQYSVDSKIRVFIPVFAAKELFERVVKEVDERQGDFLWSLDDDSSDHYNVIVYSDRFKNTLADRGVIVGFKNWLLNWVEALSTQQPVLVTARFKDCEKTYGQVSVNIIESPYEFLCGMEPGISMIPSSCAPDDYWARLLSDTQRNESVADAILATLNLKYYDSISVVSQWENLDDIERWYAWIWHQLYSPKDYAGTIIHNLSPNDLQDTATHIANDIILYADNKDWITQRRGIMQGMRNAVPSSKFFDALDKRMPETALGLLTAQSQEERAFIVKTVSRWLRLSSTADTVDRLITALKGLYPELAYYLETPRHQYKSFTDYFGWYKKSKLINRPVKSPISTFDVESIDARYSILAKYNGSDCKALWVDGLGIEWLSLICAVLDKKTNDLFDFTSNIAISRLPSETAFNEQWADNDFKYIKHNRLDTLAHKGVPDDSDYFLCIVAQIQTVCEMLYEAVELLESNDLVIITGDHGSSRLAALAFHELATFAPPGAIPMSHGRFCELTKELRDEDLLPNVALCRFNDKKYLVMKDYEHYKQSGNAAGGNSDENAVAGEIHGGMTPEECIVPVVVLKRKNVPKPLNYVFSAEKLAKRGGKASIEISFNRSVDTLDIASSNGVCICSRIDEKQWSINFTGLEGASIELSITANGKVLPQEAVLPVITVGISKGSMGGLP</sequence>
<dbReference type="EMBL" id="CDGJ01000002">
    <property type="protein sequence ID" value="CEJ05649.1"/>
    <property type="molecule type" value="Genomic_DNA"/>
</dbReference>
<reference evidence="3" key="1">
    <citation type="submission" date="2014-11" db="EMBL/GenBank/DDBJ databases">
        <authorList>
            <person name="Hornung B.V."/>
        </authorList>
    </citation>
    <scope>NUCLEOTIDE SEQUENCE</scope>
    <source>
        <strain evidence="3">INE</strain>
    </source>
</reference>
<dbReference type="Proteomes" id="UP000836597">
    <property type="component" value="Chromosome"/>
</dbReference>
<evidence type="ECO:0000313" key="3">
    <source>
        <dbReference type="EMBL" id="CEJ05649.1"/>
    </source>
</evidence>
<protein>
    <submittedName>
        <fullName evidence="2 3">Alkaline-phosphatase-like, core domain</fullName>
    </submittedName>
</protein>
<dbReference type="InterPro" id="IPR057185">
    <property type="entry name" value="DUF7863"/>
</dbReference>
<dbReference type="KEGG" id="aacx:DEACI_3936"/>
<proteinExistence type="predicted"/>
<dbReference type="SUPFAM" id="SSF53649">
    <property type="entry name" value="Alkaline phosphatase-like"/>
    <property type="match status" value="1"/>
</dbReference>
<keyword evidence="4" id="KW-1185">Reference proteome</keyword>
<gene>
    <name evidence="3" type="ORF">DEACI_0023</name>
    <name evidence="2" type="ORF">DEACI_3936</name>
</gene>
<dbReference type="AlphaFoldDB" id="A0A8S0VYK3"/>
<evidence type="ECO:0000313" key="2">
    <source>
        <dbReference type="EMBL" id="CAA7603113.1"/>
    </source>
</evidence>